<dbReference type="EMBL" id="JAGQKX010000107">
    <property type="protein sequence ID" value="MCA9390481.1"/>
    <property type="molecule type" value="Genomic_DNA"/>
</dbReference>
<evidence type="ECO:0000313" key="1">
    <source>
        <dbReference type="EMBL" id="MCA9390481.1"/>
    </source>
</evidence>
<name>A0A955LHA5_UNCKA</name>
<reference evidence="1" key="1">
    <citation type="submission" date="2020-04" db="EMBL/GenBank/DDBJ databases">
        <authorList>
            <person name="Zhang T."/>
        </authorList>
    </citation>
    <scope>NUCLEOTIDE SEQUENCE</scope>
    <source>
        <strain evidence="1">HKST-UBA01</strain>
    </source>
</reference>
<reference evidence="1" key="2">
    <citation type="journal article" date="2021" name="Microbiome">
        <title>Successional dynamics and alternative stable states in a saline activated sludge microbial community over 9 years.</title>
        <authorList>
            <person name="Wang Y."/>
            <person name="Ye J."/>
            <person name="Ju F."/>
            <person name="Liu L."/>
            <person name="Boyd J.A."/>
            <person name="Deng Y."/>
            <person name="Parks D.H."/>
            <person name="Jiang X."/>
            <person name="Yin X."/>
            <person name="Woodcroft B.J."/>
            <person name="Tyson G.W."/>
            <person name="Hugenholtz P."/>
            <person name="Polz M.F."/>
            <person name="Zhang T."/>
        </authorList>
    </citation>
    <scope>NUCLEOTIDE SEQUENCE</scope>
    <source>
        <strain evidence="1">HKST-UBA01</strain>
    </source>
</reference>
<gene>
    <name evidence="1" type="ORF">KC571_03690</name>
</gene>
<organism evidence="1 2">
    <name type="scientific">candidate division WWE3 bacterium</name>
    <dbReference type="NCBI Taxonomy" id="2053526"/>
    <lineage>
        <taxon>Bacteria</taxon>
        <taxon>Katanobacteria</taxon>
    </lineage>
</organism>
<evidence type="ECO:0000313" key="2">
    <source>
        <dbReference type="Proteomes" id="UP000701698"/>
    </source>
</evidence>
<sequence length="87" mass="9692">MANTCPCGRRGIDPSVFRTIMDPIRPDLFWYEWDAECPNGCGDEPTIELTNAQTDETRVFSLNEAWELFGGQANQVGLMQIPGLARG</sequence>
<accession>A0A955LHA5</accession>
<dbReference type="AlphaFoldDB" id="A0A955LHA5"/>
<comment type="caution">
    <text evidence="1">The sequence shown here is derived from an EMBL/GenBank/DDBJ whole genome shotgun (WGS) entry which is preliminary data.</text>
</comment>
<proteinExistence type="predicted"/>
<protein>
    <submittedName>
        <fullName evidence="1">Uncharacterized protein</fullName>
    </submittedName>
</protein>
<dbReference type="Proteomes" id="UP000701698">
    <property type="component" value="Unassembled WGS sequence"/>
</dbReference>